<dbReference type="CDD" id="cd04471">
    <property type="entry name" value="S1_RNase_R"/>
    <property type="match status" value="1"/>
</dbReference>
<comment type="catalytic activity">
    <reaction evidence="1 8">
        <text>Exonucleolytic cleavage in the 3'- to 5'-direction to yield nucleoside 5'-phosphates.</text>
        <dbReference type="EC" id="3.1.13.1"/>
    </reaction>
</comment>
<evidence type="ECO:0000256" key="7">
    <source>
        <dbReference type="ARBA" id="ARBA00022884"/>
    </source>
</evidence>
<gene>
    <name evidence="8" type="primary">rnr</name>
    <name evidence="10" type="ORF">ACD_78C00068G0002</name>
</gene>
<organism evidence="10">
    <name type="scientific">uncultured bacterium</name>
    <name type="common">gcode 4</name>
    <dbReference type="NCBI Taxonomy" id="1234023"/>
    <lineage>
        <taxon>Bacteria</taxon>
        <taxon>environmental samples</taxon>
    </lineage>
</organism>
<keyword evidence="3 8" id="KW-0963">Cytoplasm</keyword>
<dbReference type="GO" id="GO:0003723">
    <property type="term" value="F:RNA binding"/>
    <property type="evidence" value="ECO:0007669"/>
    <property type="project" value="UniProtKB-UniRule"/>
</dbReference>
<dbReference type="HAMAP" id="MF_01895">
    <property type="entry name" value="RNase_R"/>
    <property type="match status" value="1"/>
</dbReference>
<dbReference type="InterPro" id="IPR022966">
    <property type="entry name" value="RNase_II/R_CS"/>
</dbReference>
<feature type="domain" description="S1 motif" evidence="9">
    <location>
        <begin position="602"/>
        <end position="681"/>
    </location>
</feature>
<protein>
    <recommendedName>
        <fullName evidence="8">Ribonuclease R</fullName>
        <shortName evidence="8">RNase R</shortName>
        <ecNumber evidence="8">3.1.13.1</ecNumber>
    </recommendedName>
</protein>
<evidence type="ECO:0000256" key="6">
    <source>
        <dbReference type="ARBA" id="ARBA00022839"/>
    </source>
</evidence>
<dbReference type="Gene3D" id="2.40.50.140">
    <property type="entry name" value="Nucleic acid-binding proteins"/>
    <property type="match status" value="2"/>
</dbReference>
<dbReference type="NCBIfam" id="TIGR00358">
    <property type="entry name" value="3_prime_RNase"/>
    <property type="match status" value="1"/>
</dbReference>
<evidence type="ECO:0000256" key="4">
    <source>
        <dbReference type="ARBA" id="ARBA00022722"/>
    </source>
</evidence>
<dbReference type="PROSITE" id="PS01175">
    <property type="entry name" value="RIBONUCLEASE_II"/>
    <property type="match status" value="1"/>
</dbReference>
<dbReference type="InterPro" id="IPR001900">
    <property type="entry name" value="RNase_II/R"/>
</dbReference>
<reference evidence="10" key="1">
    <citation type="journal article" date="2012" name="Science">
        <title>Fermentation, hydrogen, and sulfur metabolism in multiple uncultivated bacterial phyla.</title>
        <authorList>
            <person name="Wrighton K.C."/>
            <person name="Thomas B.C."/>
            <person name="Sharon I."/>
            <person name="Miller C.S."/>
            <person name="Castelle C.J."/>
            <person name="VerBerkmoes N.C."/>
            <person name="Wilkins M.J."/>
            <person name="Hettich R.L."/>
            <person name="Lipton M.S."/>
            <person name="Williams K.H."/>
            <person name="Long P.E."/>
            <person name="Banfield J.F."/>
        </authorList>
    </citation>
    <scope>NUCLEOTIDE SEQUENCE [LARGE SCALE GENOMIC DNA]</scope>
</reference>
<name>K1YDR7_9BACT</name>
<dbReference type="InterPro" id="IPR040476">
    <property type="entry name" value="CSD2"/>
</dbReference>
<dbReference type="InterPro" id="IPR011805">
    <property type="entry name" value="RNase_R"/>
</dbReference>
<evidence type="ECO:0000256" key="8">
    <source>
        <dbReference type="HAMAP-Rule" id="MF_01895"/>
    </source>
</evidence>
<dbReference type="EC" id="3.1.13.1" evidence="8"/>
<dbReference type="AlphaFoldDB" id="K1YDR7"/>
<comment type="caution">
    <text evidence="10">The sequence shown here is derived from an EMBL/GenBank/DDBJ whole genome shotgun (WGS) entry which is preliminary data.</text>
</comment>
<dbReference type="Pfam" id="PF08206">
    <property type="entry name" value="OB_RNB"/>
    <property type="match status" value="1"/>
</dbReference>
<dbReference type="InterPro" id="IPR013223">
    <property type="entry name" value="RNase_B_OB_dom"/>
</dbReference>
<evidence type="ECO:0000259" key="9">
    <source>
        <dbReference type="PROSITE" id="PS50126"/>
    </source>
</evidence>
<comment type="similarity">
    <text evidence="8">Belongs to the RNR ribonuclease family. RNase R subfamily.</text>
</comment>
<proteinExistence type="inferred from homology"/>
<dbReference type="PROSITE" id="PS50126">
    <property type="entry name" value="S1"/>
    <property type="match status" value="1"/>
</dbReference>
<dbReference type="PANTHER" id="PTHR23355:SF9">
    <property type="entry name" value="DIS3-LIKE EXONUCLEASE 2"/>
    <property type="match status" value="1"/>
</dbReference>
<dbReference type="Pfam" id="PF00773">
    <property type="entry name" value="RNB"/>
    <property type="match status" value="1"/>
</dbReference>
<evidence type="ECO:0000313" key="10">
    <source>
        <dbReference type="EMBL" id="EKD30398.1"/>
    </source>
</evidence>
<comment type="subcellular location">
    <subcellularLocation>
        <location evidence="2 8">Cytoplasm</location>
    </subcellularLocation>
</comment>
<dbReference type="GO" id="GO:0008859">
    <property type="term" value="F:exoribonuclease II activity"/>
    <property type="evidence" value="ECO:0007669"/>
    <property type="project" value="UniProtKB-UniRule"/>
</dbReference>
<dbReference type="EMBL" id="AMFJ01034068">
    <property type="protein sequence ID" value="EKD30398.1"/>
    <property type="molecule type" value="Genomic_DNA"/>
</dbReference>
<evidence type="ECO:0000256" key="2">
    <source>
        <dbReference type="ARBA" id="ARBA00004496"/>
    </source>
</evidence>
<evidence type="ECO:0000256" key="5">
    <source>
        <dbReference type="ARBA" id="ARBA00022801"/>
    </source>
</evidence>
<keyword evidence="4 8" id="KW-0540">Nuclease</keyword>
<keyword evidence="6 8" id="KW-0269">Exonuclease</keyword>
<dbReference type="InterPro" id="IPR003029">
    <property type="entry name" value="S1_domain"/>
</dbReference>
<comment type="function">
    <text evidence="8">3'-5' exoribonuclease that releases 5'-nucleoside monophosphates and is involved in maturation of structured RNAs.</text>
</comment>
<dbReference type="GO" id="GO:0005829">
    <property type="term" value="C:cytosol"/>
    <property type="evidence" value="ECO:0007669"/>
    <property type="project" value="TreeGrafter"/>
</dbReference>
<dbReference type="SMART" id="SM00316">
    <property type="entry name" value="S1"/>
    <property type="match status" value="1"/>
</dbReference>
<accession>K1YDR7</accession>
<dbReference type="GO" id="GO:0006402">
    <property type="term" value="P:mRNA catabolic process"/>
    <property type="evidence" value="ECO:0007669"/>
    <property type="project" value="TreeGrafter"/>
</dbReference>
<sequence length="682" mass="77992">MNSSYHTGIYSQIQPHFWFVETLEGEVFFVGKRERNGALDGDTVKVQVTKQSADGKKAEAKVIELVKRTEKVLVGRYIKRPKSTYGFVQVIEGFGGKDIFVGDRDALGAKNDEIVTIRVFGDKNKPHGKVVSVLGHKESPGMAERIVFHENGIIKEFPRNVVAEAEKIAMKYDPNFRKTEDFQKGSIFGAEQAPKWGVRGQYGEWGAERQVEKTTFSKSSRIDLRSEWIITIDGTDAKDLDDAISVKKLPNGNFELGVHIADVAEYVTEDSVLDREAYHRGTSIYTPDEVIPMLPEHLSNNLCSLHPGSAKATLSITLELDKTGKVLHSRIDETLIDSKQRFTYDEVQEIIDELDGKKTGIFEKYPREIIELLRNGLELKRILDKRRAREGKIDFDLKEVKITTDAAGKVVDISKRDRSESHKVIEEFMILANEEVSRFFSEKKIPFLYRVHEKPSEEKADELIALLDHYGYNLSREMLSPRSLREIMDTLHEKDYYFVLSKQILGSMSKAIYSEEILGHFGLALHYYSHFTSPIRRYPDLQIHRIIKAYIHKKLDKKELVRFAGLLPKVAKHTSTTERKAESIEYLIRDIKIIDYMQDKIGQIFDGMVSSIGDHGIYVELPNGIEGLVYMRDMRSTHHFDERAGTLKSLSGGKTYRLGDPIRVRVIQADKTLRRLDFEVVK</sequence>
<keyword evidence="7 8" id="KW-0694">RNA-binding</keyword>
<dbReference type="SMART" id="SM00955">
    <property type="entry name" value="RNB"/>
    <property type="match status" value="1"/>
</dbReference>
<dbReference type="Pfam" id="PF17876">
    <property type="entry name" value="CSD2"/>
    <property type="match status" value="1"/>
</dbReference>
<dbReference type="InterPro" id="IPR004476">
    <property type="entry name" value="RNase_II/RNase_R"/>
</dbReference>
<dbReference type="SUPFAM" id="SSF50249">
    <property type="entry name" value="Nucleic acid-binding proteins"/>
    <property type="match status" value="4"/>
</dbReference>
<evidence type="ECO:0000256" key="3">
    <source>
        <dbReference type="ARBA" id="ARBA00022490"/>
    </source>
</evidence>
<dbReference type="InterPro" id="IPR050180">
    <property type="entry name" value="RNR_Ribonuclease"/>
</dbReference>
<evidence type="ECO:0000256" key="1">
    <source>
        <dbReference type="ARBA" id="ARBA00001849"/>
    </source>
</evidence>
<keyword evidence="5 8" id="KW-0378">Hydrolase</keyword>
<dbReference type="PANTHER" id="PTHR23355">
    <property type="entry name" value="RIBONUCLEASE"/>
    <property type="match status" value="1"/>
</dbReference>
<dbReference type="Pfam" id="PF00575">
    <property type="entry name" value="S1"/>
    <property type="match status" value="1"/>
</dbReference>
<dbReference type="InterPro" id="IPR012340">
    <property type="entry name" value="NA-bd_OB-fold"/>
</dbReference>